<feature type="compositionally biased region" description="Low complexity" evidence="1">
    <location>
        <begin position="110"/>
        <end position="138"/>
    </location>
</feature>
<feature type="region of interest" description="Disordered" evidence="1">
    <location>
        <begin position="1"/>
        <end position="34"/>
    </location>
</feature>
<feature type="region of interest" description="Disordered" evidence="1">
    <location>
        <begin position="96"/>
        <end position="152"/>
    </location>
</feature>
<evidence type="ECO:0000313" key="2">
    <source>
        <dbReference type="EMBL" id="ORY01671.1"/>
    </source>
</evidence>
<evidence type="ECO:0000256" key="1">
    <source>
        <dbReference type="SAM" id="MobiDB-lite"/>
    </source>
</evidence>
<dbReference type="Proteomes" id="UP000193144">
    <property type="component" value="Unassembled WGS sequence"/>
</dbReference>
<evidence type="ECO:0000313" key="3">
    <source>
        <dbReference type="Proteomes" id="UP000193144"/>
    </source>
</evidence>
<comment type="caution">
    <text evidence="2">The sequence shown here is derived from an EMBL/GenBank/DDBJ whole genome shotgun (WGS) entry which is preliminary data.</text>
</comment>
<keyword evidence="3" id="KW-1185">Reference proteome</keyword>
<gene>
    <name evidence="2" type="ORF">BCR34DRAFT_667898</name>
</gene>
<accession>A0A1Y1YUJ4</accession>
<sequence length="332" mass="37377">MRRNRIQSTSSDMPLHRAKHSYSQSSSSWRESMIPQGRPDAVEKWRNFLNSIKGSAKYLSQDNRTQKLLDEVNSSKQTIVLLFQMVQLFQISISRASQENQHMREERYSEGASSGSDEASASFSSGGVPVDSDSSGNSDHSHSNDNFDNGQSGEFCRMESMYPGEEDPMCLSYLELHPLIDALAQAVSCEEEVGEGPKSELIQCSLSYSIKSPIRRKLETLQEKDPFVHGWSFYCDELDRWPLYCVERDSDALSPPGDISKISVKRNALGYFCSVCSSTTWLIRIAERNVDQSKPILGESLSWGFNKNCLVCNPCRLNFYGQLVLTLDLSIT</sequence>
<dbReference type="AlphaFoldDB" id="A0A1Y1YUJ4"/>
<reference evidence="2 3" key="1">
    <citation type="submission" date="2016-07" db="EMBL/GenBank/DDBJ databases">
        <title>Pervasive Adenine N6-methylation of Active Genes in Fungi.</title>
        <authorList>
            <consortium name="DOE Joint Genome Institute"/>
            <person name="Mondo S.J."/>
            <person name="Dannebaum R.O."/>
            <person name="Kuo R.C."/>
            <person name="Labutti K."/>
            <person name="Haridas S."/>
            <person name="Kuo A."/>
            <person name="Salamov A."/>
            <person name="Ahrendt S.R."/>
            <person name="Lipzen A."/>
            <person name="Sullivan W."/>
            <person name="Andreopoulos W.B."/>
            <person name="Clum A."/>
            <person name="Lindquist E."/>
            <person name="Daum C."/>
            <person name="Ramamoorthy G.K."/>
            <person name="Gryganskyi A."/>
            <person name="Culley D."/>
            <person name="Magnuson J.K."/>
            <person name="James T.Y."/>
            <person name="O'Malley M.A."/>
            <person name="Stajich J.E."/>
            <person name="Spatafora J.W."/>
            <person name="Visel A."/>
            <person name="Grigoriev I.V."/>
        </authorList>
    </citation>
    <scope>NUCLEOTIDE SEQUENCE [LARGE SCALE GENOMIC DNA]</scope>
    <source>
        <strain evidence="2 3">CBS 115471</strain>
    </source>
</reference>
<name>A0A1Y1YUJ4_9PLEO</name>
<feature type="compositionally biased region" description="Low complexity" evidence="1">
    <location>
        <begin position="21"/>
        <end position="32"/>
    </location>
</feature>
<protein>
    <submittedName>
        <fullName evidence="2">Uncharacterized protein</fullName>
    </submittedName>
</protein>
<organism evidence="2 3">
    <name type="scientific">Clohesyomyces aquaticus</name>
    <dbReference type="NCBI Taxonomy" id="1231657"/>
    <lineage>
        <taxon>Eukaryota</taxon>
        <taxon>Fungi</taxon>
        <taxon>Dikarya</taxon>
        <taxon>Ascomycota</taxon>
        <taxon>Pezizomycotina</taxon>
        <taxon>Dothideomycetes</taxon>
        <taxon>Pleosporomycetidae</taxon>
        <taxon>Pleosporales</taxon>
        <taxon>Lindgomycetaceae</taxon>
        <taxon>Clohesyomyces</taxon>
    </lineage>
</organism>
<dbReference type="EMBL" id="MCFA01000167">
    <property type="protein sequence ID" value="ORY01671.1"/>
    <property type="molecule type" value="Genomic_DNA"/>
</dbReference>
<feature type="compositionally biased region" description="Polar residues" evidence="1">
    <location>
        <begin position="1"/>
        <end position="12"/>
    </location>
</feature>
<proteinExistence type="predicted"/>